<reference evidence="2 3" key="1">
    <citation type="submission" date="2019-10" db="EMBL/GenBank/DDBJ databases">
        <title>Genomic and transcriptomic insights into the perfect genentic adaptation of a filamentous nitrogen-fixing cyanobacterium to rice fields.</title>
        <authorList>
            <person name="Chen Z."/>
        </authorList>
    </citation>
    <scope>NUCLEOTIDE SEQUENCE [LARGE SCALE GENOMIC DNA]</scope>
    <source>
        <strain evidence="2">CCNUC1</strain>
    </source>
</reference>
<dbReference type="EMBL" id="CP045226">
    <property type="protein sequence ID" value="QFS45051.1"/>
    <property type="molecule type" value="Genomic_DNA"/>
</dbReference>
<organism evidence="2 3">
    <name type="scientific">Nostoc sphaeroides CCNUC1</name>
    <dbReference type="NCBI Taxonomy" id="2653204"/>
    <lineage>
        <taxon>Bacteria</taxon>
        <taxon>Bacillati</taxon>
        <taxon>Cyanobacteriota</taxon>
        <taxon>Cyanophyceae</taxon>
        <taxon>Nostocales</taxon>
        <taxon>Nostocaceae</taxon>
        <taxon>Nostoc</taxon>
    </lineage>
</organism>
<proteinExistence type="predicted"/>
<evidence type="ECO:0000313" key="3">
    <source>
        <dbReference type="Proteomes" id="UP000326678"/>
    </source>
</evidence>
<gene>
    <name evidence="2" type="ORF">GXM_02526</name>
</gene>
<dbReference type="AlphaFoldDB" id="A0A5P8VXK5"/>
<dbReference type="RefSeq" id="WP_152588890.1">
    <property type="nucleotide sequence ID" value="NZ_CP045226.1"/>
</dbReference>
<accession>A0A5P8VXK5</accession>
<protein>
    <submittedName>
        <fullName evidence="2">Uncharacterized protein</fullName>
    </submittedName>
</protein>
<name>A0A5P8VXK5_9NOSO</name>
<dbReference type="KEGG" id="nsh:GXM_02526"/>
<keyword evidence="3" id="KW-1185">Reference proteome</keyword>
<feature type="region of interest" description="Disordered" evidence="1">
    <location>
        <begin position="1"/>
        <end position="31"/>
    </location>
</feature>
<evidence type="ECO:0000313" key="2">
    <source>
        <dbReference type="EMBL" id="QFS45051.1"/>
    </source>
</evidence>
<feature type="compositionally biased region" description="Low complexity" evidence="1">
    <location>
        <begin position="56"/>
        <end position="66"/>
    </location>
</feature>
<feature type="region of interest" description="Disordered" evidence="1">
    <location>
        <begin position="52"/>
        <end position="87"/>
    </location>
</feature>
<evidence type="ECO:0000256" key="1">
    <source>
        <dbReference type="SAM" id="MobiDB-lite"/>
    </source>
</evidence>
<sequence length="124" mass="13143">MPDEVKPNVNEASTHDAQLAAESIASGEEKAPNVDFDADYKTAQQFSVSDVDRTGEGAAAAEAATAPKYQTSKPVETKTQAQSTGNPDDFLELAKEVGNSKTEGVTNVSDDLVKQALEKGERKN</sequence>
<feature type="compositionally biased region" description="Polar residues" evidence="1">
    <location>
        <begin position="68"/>
        <end position="86"/>
    </location>
</feature>
<dbReference type="Proteomes" id="UP000326678">
    <property type="component" value="Chromosome Gxm1"/>
</dbReference>